<proteinExistence type="predicted"/>
<keyword evidence="2" id="KW-1185">Reference proteome</keyword>
<protein>
    <submittedName>
        <fullName evidence="1">Histidine phosphatase family protein</fullName>
    </submittedName>
</protein>
<gene>
    <name evidence="1" type="ORF">HGA08_12730</name>
</gene>
<dbReference type="InterPro" id="IPR013078">
    <property type="entry name" value="His_Pase_superF_clade-1"/>
</dbReference>
<dbReference type="AlphaFoldDB" id="A0A846Y372"/>
<dbReference type="InterPro" id="IPR029033">
    <property type="entry name" value="His_PPase_superfam"/>
</dbReference>
<dbReference type="Pfam" id="PF00300">
    <property type="entry name" value="His_Phos_1"/>
    <property type="match status" value="1"/>
</dbReference>
<sequence>MTEAMRVARFPLDEPVDDRAGAAVGATALRADRILIGPERRAAQTAAVLGLPGTVDPALRDLDCGEWAGRPMGDLDPLELMSWMSDPNFRGHGGESVTEVIERVRQFLDTVADRHERIVAVTHPAIVRASVLVTLAAPPESFWRIDIPPCSATALHRRGPGWTLRHTAQPL</sequence>
<dbReference type="Gene3D" id="3.40.50.1240">
    <property type="entry name" value="Phosphoglycerate mutase-like"/>
    <property type="match status" value="1"/>
</dbReference>
<comment type="caution">
    <text evidence="1">The sequence shown here is derived from an EMBL/GenBank/DDBJ whole genome shotgun (WGS) entry which is preliminary data.</text>
</comment>
<dbReference type="EMBL" id="JAAXOP010000006">
    <property type="protein sequence ID" value="NKY51079.1"/>
    <property type="molecule type" value="Genomic_DNA"/>
</dbReference>
<evidence type="ECO:0000313" key="1">
    <source>
        <dbReference type="EMBL" id="NKY51079.1"/>
    </source>
</evidence>
<dbReference type="SUPFAM" id="SSF53254">
    <property type="entry name" value="Phosphoglycerate mutase-like"/>
    <property type="match status" value="1"/>
</dbReference>
<reference evidence="1 2" key="1">
    <citation type="submission" date="2020-04" db="EMBL/GenBank/DDBJ databases">
        <title>MicrobeNet Type strains.</title>
        <authorList>
            <person name="Nicholson A.C."/>
        </authorList>
    </citation>
    <scope>NUCLEOTIDE SEQUENCE [LARGE SCALE GENOMIC DNA]</scope>
    <source>
        <strain evidence="1 2">JCM 12354</strain>
    </source>
</reference>
<accession>A0A846Y372</accession>
<dbReference type="Proteomes" id="UP000565711">
    <property type="component" value="Unassembled WGS sequence"/>
</dbReference>
<evidence type="ECO:0000313" key="2">
    <source>
        <dbReference type="Proteomes" id="UP000565711"/>
    </source>
</evidence>
<organism evidence="1 2">
    <name type="scientific">Nocardia vermiculata</name>
    <dbReference type="NCBI Taxonomy" id="257274"/>
    <lineage>
        <taxon>Bacteria</taxon>
        <taxon>Bacillati</taxon>
        <taxon>Actinomycetota</taxon>
        <taxon>Actinomycetes</taxon>
        <taxon>Mycobacteriales</taxon>
        <taxon>Nocardiaceae</taxon>
        <taxon>Nocardia</taxon>
    </lineage>
</organism>
<name>A0A846Y372_9NOCA</name>